<dbReference type="SMART" id="SM00028">
    <property type="entry name" value="TPR"/>
    <property type="match status" value="4"/>
</dbReference>
<gene>
    <name evidence="5" type="primary">LOC100367869</name>
</gene>
<evidence type="ECO:0000313" key="4">
    <source>
        <dbReference type="Proteomes" id="UP000694865"/>
    </source>
</evidence>
<dbReference type="RefSeq" id="XP_006814329.1">
    <property type="nucleotide sequence ID" value="XM_006814266.1"/>
</dbReference>
<name>A0ABM0M2T8_SACKO</name>
<dbReference type="PROSITE" id="PS50005">
    <property type="entry name" value="TPR"/>
    <property type="match status" value="1"/>
</dbReference>
<organism evidence="4 5">
    <name type="scientific">Saccoglossus kowalevskii</name>
    <name type="common">Acorn worm</name>
    <dbReference type="NCBI Taxonomy" id="10224"/>
    <lineage>
        <taxon>Eukaryota</taxon>
        <taxon>Metazoa</taxon>
        <taxon>Hemichordata</taxon>
        <taxon>Enteropneusta</taxon>
        <taxon>Harrimaniidae</taxon>
        <taxon>Saccoglossus</taxon>
    </lineage>
</organism>
<dbReference type="GeneID" id="100367869"/>
<dbReference type="InterPro" id="IPR052480">
    <property type="entry name" value="RAPsyn"/>
</dbReference>
<accession>A0ABM0M2T8</accession>
<feature type="domain" description="Rapsyn myristoylation/linker region N-terminal" evidence="2">
    <location>
        <begin position="1"/>
        <end position="78"/>
    </location>
</feature>
<dbReference type="PANTHER" id="PTHR46574">
    <property type="entry name" value="43 KDA RECEPTOR-ASSOCIATED PROTEIN OF THE SYNAPSE"/>
    <property type="match status" value="1"/>
</dbReference>
<dbReference type="PANTHER" id="PTHR46574:SF1">
    <property type="entry name" value="43 KDA RECEPTOR-ASSOCIATED PROTEIN OF THE SYNAPSE"/>
    <property type="match status" value="1"/>
</dbReference>
<sequence>MGQKWVRKLVDDGLRLYRDQEPYEAVVKWKRAVAKATDGRDKFVALGYLAWAHCEWGKYRDMLHYSVQQIDVANETNSNEMRAEAYLNLARSNEKLCEYHKAISYCRHSLSQATKNPKTLGQVYLCLGNAYLGFSDFQKALENMHNALHLALKNEDRSLECNTYGSLGDFYILLRDYERALQYHLKGAEMVAKCGEDWSVKFHTLARLNLANPYRKLQRLNIALECTEDAMKLALQHCDRNTQSRCLCLFADILIDWAMNKTTSDRRRGITWSMFSVLEDLDFTDDIALLSSKQGQVQEKTRRLSYYAKQIGLQINTKKTQEMRLNSTCNSRLVIDGAEIEQVDQFTYLGAVVSNENPTPKDIEGRLAKARSAWLWPIWKSSQYNISTKVKIYNSNVKSILLHRSESWRVTKVDMKKLSSFHHNCLRRICKMF</sequence>
<dbReference type="InterPro" id="IPR011990">
    <property type="entry name" value="TPR-like_helical_dom_sf"/>
</dbReference>
<protein>
    <submittedName>
        <fullName evidence="5">43 kDa receptor-associated protein of the synapse-like</fullName>
    </submittedName>
</protein>
<keyword evidence="4" id="KW-1185">Reference proteome</keyword>
<dbReference type="Pfam" id="PF10579">
    <property type="entry name" value="Rapsyn_N"/>
    <property type="match status" value="1"/>
</dbReference>
<dbReference type="Pfam" id="PF20049">
    <property type="entry name" value="DUF6451"/>
    <property type="match status" value="1"/>
</dbReference>
<feature type="domain" description="DUF6451" evidence="3">
    <location>
        <begin position="375"/>
        <end position="402"/>
    </location>
</feature>
<dbReference type="InterPro" id="IPR019734">
    <property type="entry name" value="TPR_rpt"/>
</dbReference>
<evidence type="ECO:0000256" key="1">
    <source>
        <dbReference type="PROSITE-ProRule" id="PRU00339"/>
    </source>
</evidence>
<keyword evidence="1" id="KW-0802">TPR repeat</keyword>
<evidence type="ECO:0000259" key="3">
    <source>
        <dbReference type="Pfam" id="PF20049"/>
    </source>
</evidence>
<dbReference type="SUPFAM" id="SSF48452">
    <property type="entry name" value="TPR-like"/>
    <property type="match status" value="1"/>
</dbReference>
<dbReference type="InterPro" id="IPR045609">
    <property type="entry name" value="DUF6451"/>
</dbReference>
<dbReference type="InterPro" id="IPR019568">
    <property type="entry name" value="Rapsyn_myristoylation/link_N"/>
</dbReference>
<dbReference type="Proteomes" id="UP000694865">
    <property type="component" value="Unplaced"/>
</dbReference>
<reference evidence="5" key="1">
    <citation type="submission" date="2025-08" db="UniProtKB">
        <authorList>
            <consortium name="RefSeq"/>
        </authorList>
    </citation>
    <scope>IDENTIFICATION</scope>
    <source>
        <tissue evidence="5">Testes</tissue>
    </source>
</reference>
<dbReference type="Gene3D" id="1.25.40.10">
    <property type="entry name" value="Tetratricopeptide repeat domain"/>
    <property type="match status" value="2"/>
</dbReference>
<evidence type="ECO:0000259" key="2">
    <source>
        <dbReference type="Pfam" id="PF10579"/>
    </source>
</evidence>
<feature type="repeat" description="TPR" evidence="1">
    <location>
        <begin position="121"/>
        <end position="154"/>
    </location>
</feature>
<evidence type="ECO:0000313" key="5">
    <source>
        <dbReference type="RefSeq" id="XP_006814329.1"/>
    </source>
</evidence>
<proteinExistence type="predicted"/>